<dbReference type="SMART" id="SM00240">
    <property type="entry name" value="FHA"/>
    <property type="match status" value="1"/>
</dbReference>
<evidence type="ECO:0000313" key="3">
    <source>
        <dbReference type="EMBL" id="CAK7327206.1"/>
    </source>
</evidence>
<evidence type="ECO:0000259" key="2">
    <source>
        <dbReference type="PROSITE" id="PS50006"/>
    </source>
</evidence>
<gene>
    <name evidence="3" type="ORF">DCAF_LOCUS4913</name>
</gene>
<dbReference type="InterPro" id="IPR000253">
    <property type="entry name" value="FHA_dom"/>
</dbReference>
<organism evidence="3 4">
    <name type="scientific">Dovyalis caffra</name>
    <dbReference type="NCBI Taxonomy" id="77055"/>
    <lineage>
        <taxon>Eukaryota</taxon>
        <taxon>Viridiplantae</taxon>
        <taxon>Streptophyta</taxon>
        <taxon>Embryophyta</taxon>
        <taxon>Tracheophyta</taxon>
        <taxon>Spermatophyta</taxon>
        <taxon>Magnoliopsida</taxon>
        <taxon>eudicotyledons</taxon>
        <taxon>Gunneridae</taxon>
        <taxon>Pentapetalae</taxon>
        <taxon>rosids</taxon>
        <taxon>fabids</taxon>
        <taxon>Malpighiales</taxon>
        <taxon>Salicaceae</taxon>
        <taxon>Flacourtieae</taxon>
        <taxon>Dovyalis</taxon>
    </lineage>
</organism>
<dbReference type="Proteomes" id="UP001314170">
    <property type="component" value="Unassembled WGS sequence"/>
</dbReference>
<feature type="compositionally biased region" description="Basic and acidic residues" evidence="1">
    <location>
        <begin position="137"/>
        <end position="147"/>
    </location>
</feature>
<accession>A0AAV1QZQ4</accession>
<feature type="region of interest" description="Disordered" evidence="1">
    <location>
        <begin position="296"/>
        <end position="320"/>
    </location>
</feature>
<dbReference type="AlphaFoldDB" id="A0AAV1QZQ4"/>
<reference evidence="3 4" key="1">
    <citation type="submission" date="2024-01" db="EMBL/GenBank/DDBJ databases">
        <authorList>
            <person name="Waweru B."/>
        </authorList>
    </citation>
    <scope>NUCLEOTIDE SEQUENCE [LARGE SCALE GENOMIC DNA]</scope>
</reference>
<dbReference type="InterPro" id="IPR050923">
    <property type="entry name" value="Cell_Proc_Reg/RNA_Proc"/>
</dbReference>
<dbReference type="SUPFAM" id="SSF49879">
    <property type="entry name" value="SMAD/FHA domain"/>
    <property type="match status" value="1"/>
</dbReference>
<name>A0AAV1QZQ4_9ROSI</name>
<protein>
    <recommendedName>
        <fullName evidence="2">FHA domain-containing protein</fullName>
    </recommendedName>
</protein>
<dbReference type="EMBL" id="CAWUPB010000851">
    <property type="protein sequence ID" value="CAK7327206.1"/>
    <property type="molecule type" value="Genomic_DNA"/>
</dbReference>
<feature type="domain" description="FHA" evidence="2">
    <location>
        <begin position="28"/>
        <end position="78"/>
    </location>
</feature>
<evidence type="ECO:0000313" key="4">
    <source>
        <dbReference type="Proteomes" id="UP001314170"/>
    </source>
</evidence>
<dbReference type="Gene3D" id="2.60.200.20">
    <property type="match status" value="1"/>
</dbReference>
<dbReference type="PROSITE" id="PS50006">
    <property type="entry name" value="FHA_DOMAIN"/>
    <property type="match status" value="1"/>
</dbReference>
<feature type="region of interest" description="Disordered" evidence="1">
    <location>
        <begin position="109"/>
        <end position="156"/>
    </location>
</feature>
<feature type="compositionally biased region" description="Basic and acidic residues" evidence="1">
    <location>
        <begin position="296"/>
        <end position="311"/>
    </location>
</feature>
<dbReference type="InterPro" id="IPR008984">
    <property type="entry name" value="SMAD_FHA_dom_sf"/>
</dbReference>
<comment type="caution">
    <text evidence="3">The sequence shown here is derived from an EMBL/GenBank/DDBJ whole genome shotgun (WGS) entry which is preliminary data.</text>
</comment>
<keyword evidence="4" id="KW-1185">Reference proteome</keyword>
<dbReference type="PANTHER" id="PTHR23308">
    <property type="entry name" value="NUCLEAR INHIBITOR OF PROTEIN PHOSPHATASE-1"/>
    <property type="match status" value="1"/>
</dbReference>
<sequence>MEPPMLKLTMVRGPREGETLEFRPGSTVRIGRVVRGNNVSIKDAGISSKHLVIVSESGKWSLQDLDSSNGTTLNSTMLSPYKSFDLRDGDTIKLGELTSILVQINVHEETSQLRRNPKRRVNESSKVGSIAANRSRRGNEEEGKNAETLEEENVEKLEEKSEVIVVPEVKGKGRPRKAKALEKVESAVPAEAKRVNLRSTRSRKNENEDCVFLENLGVDCGAIGKKVRGGRGRKNNLQEVPAEGVQCDVVDDKENVDLGMNVQEEAKEAANEAKIETPEGEKIEKKEVDFGEKCKDTVKGNDAKEGDRSEARASASGNLKKQKELQDLEKMSLEEWFDFMEVDLPKQILEATEEMIEAMRRKAERVREYMIEQKKNQGTGTVG</sequence>
<proteinExistence type="predicted"/>
<evidence type="ECO:0000256" key="1">
    <source>
        <dbReference type="SAM" id="MobiDB-lite"/>
    </source>
</evidence>
<dbReference type="Pfam" id="PF00498">
    <property type="entry name" value="FHA"/>
    <property type="match status" value="1"/>
</dbReference>